<dbReference type="RefSeq" id="XP_006820074.1">
    <property type="nucleotide sequence ID" value="XM_006820011.1"/>
</dbReference>
<keyword evidence="4" id="KW-0732">Signal</keyword>
<evidence type="ECO:0000256" key="2">
    <source>
        <dbReference type="ARBA" id="ARBA00022487"/>
    </source>
</evidence>
<feature type="domain" description="Carboxylesterase type B" evidence="5">
    <location>
        <begin position="21"/>
        <end position="118"/>
    </location>
</feature>
<dbReference type="SUPFAM" id="SSF53474">
    <property type="entry name" value="alpha/beta-Hydrolases"/>
    <property type="match status" value="2"/>
</dbReference>
<feature type="signal peptide" evidence="4">
    <location>
        <begin position="1"/>
        <end position="19"/>
    </location>
</feature>
<sequence length="1086" mass="114353">MELKSCLLIASLFVLAATADRPRVDVSTGTLIGTVTEFSNEYVDGTHTVHVYRGVPYAEPPVGELRFAPPKPKTPWEGEYDAKDFIAACIQPWTPTVPIDKIQDEDCLHLNVFVPKTQVLHSKSYEYYLLKLFNRAGLVGTLHSRAGLVGALNSRAGLVGTLHSRAGLVGTLHSRAGLVGTLHSRAGLVGTLHSRAGLVGALNSHAGLVGTLHNRAGLVGTLHSRAGLVGALNSRAGLVGNLHSRAGLVGALHSRAGLVGALHSRAGLVGALHSRAGLVGALHSRIGLVGNLHSRAGLVGTLHSRAGLVGTLHSRAGLVGTLHSRAGLVGNLHSRAGLVGALHNRACLVGTLHSRAGLVGALHSRAGLVGALHSRAGLVGALHSRAGLVGTLHSRAGLVGALHSRAGLLGALHSRAGLVSALHSRACLVGTLHSRACLVGTLHSRAGLVGALHSRAGLLGALHSRAGLVGALHSRACLVGTLHSRAGLVGALHSRAGLVSALHSRAGLVGTLHSRAGLVGALYSRAGLVGALHSRACLVGTLHSRAGLVGALHSRAGLVGALHSRADLVGTLHSRAGLVGALYSRAGLSGIKSVMMWIHGGGLMSGSGTEMYDATILSALNDVIVVTINYRLGLFGLLSTGDEEVPGNVGFLDQVEALRWIQQNIAAFGGDSSRVTIFGQSAGGGSAHIHTISPLSKGLFKRAIIQSGSASLPGMWQYNTTLSNLIAHGVGKIVGCDENTSKDLVDCIRNVPADQLRNISDPSNGLLANALGMPGVQFAFLPTIDGYFITEDPMDTIFKKKAFNDVDLMIGTVSNEGMMYLFSLFPDAESEGPLTLNKTTYEAMYPHFFFTIQPNEAVLDMTKLLYVDWAHVDEENANYLDALSQMTSDVFFICPINRAVRAGVEAGLNTYVYQMTHVPAMTIWPLKTGTAVHGDELGFVFGYNMLSEKQMVLGGDNTTMFKWTTSEVDAELSLQIMTYWTNFAKTGNPNLSSLSDESNDDDWPMFTIPGLAYRELSPSMVNRYALKARQCVFWDEFVPKLLQYSGESCDQKENSICTSAAALVISSAAVHLFCCTAVALKVILPL</sequence>
<name>A0ABM0MJ83_SACKO</name>
<keyword evidence="2" id="KW-0719">Serine esterase</keyword>
<organism evidence="6 7">
    <name type="scientific">Saccoglossus kowalevskii</name>
    <name type="common">Acorn worm</name>
    <dbReference type="NCBI Taxonomy" id="10224"/>
    <lineage>
        <taxon>Eukaryota</taxon>
        <taxon>Metazoa</taxon>
        <taxon>Hemichordata</taxon>
        <taxon>Enteropneusta</taxon>
        <taxon>Harrimaniidae</taxon>
        <taxon>Saccoglossus</taxon>
    </lineage>
</organism>
<dbReference type="InterPro" id="IPR019826">
    <property type="entry name" value="Carboxylesterase_B_AS"/>
</dbReference>
<dbReference type="PROSITE" id="PS00122">
    <property type="entry name" value="CARBOXYLESTERASE_B_1"/>
    <property type="match status" value="1"/>
</dbReference>
<evidence type="ECO:0000313" key="7">
    <source>
        <dbReference type="RefSeq" id="XP_006820074.1"/>
    </source>
</evidence>
<feature type="domain" description="Carboxylesterase type B" evidence="5">
    <location>
        <begin position="593"/>
        <end position="1034"/>
    </location>
</feature>
<dbReference type="InterPro" id="IPR029058">
    <property type="entry name" value="AB_hydrolase_fold"/>
</dbReference>
<evidence type="ECO:0000256" key="4">
    <source>
        <dbReference type="SAM" id="SignalP"/>
    </source>
</evidence>
<keyword evidence="6" id="KW-1185">Reference proteome</keyword>
<dbReference type="PANTHER" id="PTHR43918:SF4">
    <property type="entry name" value="CARBOXYLIC ESTER HYDROLASE"/>
    <property type="match status" value="1"/>
</dbReference>
<protein>
    <submittedName>
        <fullName evidence="7">Mucin-19-like</fullName>
    </submittedName>
</protein>
<evidence type="ECO:0000256" key="1">
    <source>
        <dbReference type="ARBA" id="ARBA00005964"/>
    </source>
</evidence>
<dbReference type="SUPFAM" id="SSF141571">
    <property type="entry name" value="Pentapeptide repeat-like"/>
    <property type="match status" value="3"/>
</dbReference>
<dbReference type="InterPro" id="IPR002018">
    <property type="entry name" value="CarbesteraseB"/>
</dbReference>
<dbReference type="PANTHER" id="PTHR43918">
    <property type="entry name" value="ACETYLCHOLINESTERASE"/>
    <property type="match status" value="1"/>
</dbReference>
<dbReference type="Gene3D" id="3.40.50.1820">
    <property type="entry name" value="alpha/beta hydrolase"/>
    <property type="match status" value="2"/>
</dbReference>
<evidence type="ECO:0000313" key="6">
    <source>
        <dbReference type="Proteomes" id="UP000694865"/>
    </source>
</evidence>
<dbReference type="InterPro" id="IPR050654">
    <property type="entry name" value="AChE-related_enzymes"/>
</dbReference>
<comment type="similarity">
    <text evidence="1">Belongs to the type-B carboxylesterase/lipase family.</text>
</comment>
<gene>
    <name evidence="7" type="primary">LOC100371735</name>
</gene>
<accession>A0ABM0MJ83</accession>
<feature type="chain" id="PRO_5045271899" evidence="4">
    <location>
        <begin position="20"/>
        <end position="1086"/>
    </location>
</feature>
<dbReference type="Pfam" id="PF00135">
    <property type="entry name" value="COesterase"/>
    <property type="match status" value="2"/>
</dbReference>
<reference evidence="7" key="1">
    <citation type="submission" date="2025-08" db="UniProtKB">
        <authorList>
            <consortium name="RefSeq"/>
        </authorList>
    </citation>
    <scope>IDENTIFICATION</scope>
    <source>
        <tissue evidence="7">Testes</tissue>
    </source>
</reference>
<evidence type="ECO:0000259" key="5">
    <source>
        <dbReference type="Pfam" id="PF00135"/>
    </source>
</evidence>
<dbReference type="Proteomes" id="UP000694865">
    <property type="component" value="Unplaced"/>
</dbReference>
<dbReference type="GeneID" id="100371735"/>
<evidence type="ECO:0000256" key="3">
    <source>
        <dbReference type="ARBA" id="ARBA00022801"/>
    </source>
</evidence>
<keyword evidence="3" id="KW-0378">Hydrolase</keyword>
<proteinExistence type="inferred from homology"/>